<dbReference type="InterPro" id="IPR013762">
    <property type="entry name" value="Integrase-like_cat_sf"/>
</dbReference>
<dbReference type="Gene3D" id="1.10.150.130">
    <property type="match status" value="1"/>
</dbReference>
<evidence type="ECO:0000256" key="1">
    <source>
        <dbReference type="ARBA" id="ARBA00022908"/>
    </source>
</evidence>
<evidence type="ECO:0000259" key="4">
    <source>
        <dbReference type="PROSITE" id="PS51898"/>
    </source>
</evidence>
<dbReference type="Gene3D" id="1.10.443.10">
    <property type="entry name" value="Intergrase catalytic core"/>
    <property type="match status" value="1"/>
</dbReference>
<dbReference type="PANTHER" id="PTHR30349:SF36">
    <property type="entry name" value="PROPHAGE INTEGRASE INTR-RELATED"/>
    <property type="match status" value="1"/>
</dbReference>
<dbReference type="EMBL" id="JAPKNB010000001">
    <property type="protein sequence ID" value="MCX5563775.1"/>
    <property type="molecule type" value="Genomic_DNA"/>
</dbReference>
<reference evidence="5" key="1">
    <citation type="submission" date="2022-11" db="EMBL/GenBank/DDBJ databases">
        <title>Biodiversity and phylogenetic relationships of bacteria.</title>
        <authorList>
            <person name="Machado R.A.R."/>
            <person name="Bhat A."/>
            <person name="Loulou A."/>
            <person name="Kallel S."/>
        </authorList>
    </citation>
    <scope>NUCLEOTIDE SEQUENCE</scope>
    <source>
        <strain evidence="5">DSM 16503</strain>
    </source>
</reference>
<evidence type="ECO:0000313" key="5">
    <source>
        <dbReference type="EMBL" id="MCX5563775.1"/>
    </source>
</evidence>
<organism evidence="5 6">
    <name type="scientific">Alcaligenes phenolicus</name>
    <dbReference type="NCBI Taxonomy" id="232846"/>
    <lineage>
        <taxon>Bacteria</taxon>
        <taxon>Pseudomonadati</taxon>
        <taxon>Pseudomonadota</taxon>
        <taxon>Betaproteobacteria</taxon>
        <taxon>Burkholderiales</taxon>
        <taxon>Alcaligenaceae</taxon>
        <taxon>Alcaligenes</taxon>
    </lineage>
</organism>
<dbReference type="GO" id="GO:0003677">
    <property type="term" value="F:DNA binding"/>
    <property type="evidence" value="ECO:0007669"/>
    <property type="project" value="UniProtKB-KW"/>
</dbReference>
<dbReference type="GO" id="GO:0006310">
    <property type="term" value="P:DNA recombination"/>
    <property type="evidence" value="ECO:0007669"/>
    <property type="project" value="UniProtKB-KW"/>
</dbReference>
<dbReference type="Pfam" id="PF00589">
    <property type="entry name" value="Phage_integrase"/>
    <property type="match status" value="1"/>
</dbReference>
<dbReference type="Pfam" id="PF12167">
    <property type="entry name" value="Arm-DNA-bind_2"/>
    <property type="match status" value="1"/>
</dbReference>
<evidence type="ECO:0000313" key="6">
    <source>
        <dbReference type="Proteomes" id="UP001208074"/>
    </source>
</evidence>
<protein>
    <submittedName>
        <fullName evidence="5">Tyrosine-type recombinase/integrase</fullName>
    </submittedName>
</protein>
<dbReference type="GO" id="GO:0015074">
    <property type="term" value="P:DNA integration"/>
    <property type="evidence" value="ECO:0007669"/>
    <property type="project" value="UniProtKB-KW"/>
</dbReference>
<dbReference type="PANTHER" id="PTHR30349">
    <property type="entry name" value="PHAGE INTEGRASE-RELATED"/>
    <property type="match status" value="1"/>
</dbReference>
<gene>
    <name evidence="5" type="ORF">OSH02_00180</name>
</gene>
<dbReference type="InterPro" id="IPR022000">
    <property type="entry name" value="Min27-like_integrase_DNA_bind"/>
</dbReference>
<dbReference type="RefSeq" id="WP_051316443.1">
    <property type="nucleotide sequence ID" value="NZ_JAPKNB010000001.1"/>
</dbReference>
<dbReference type="SUPFAM" id="SSF56349">
    <property type="entry name" value="DNA breaking-rejoining enzymes"/>
    <property type="match status" value="1"/>
</dbReference>
<evidence type="ECO:0000256" key="2">
    <source>
        <dbReference type="ARBA" id="ARBA00023125"/>
    </source>
</evidence>
<comment type="caution">
    <text evidence="5">The sequence shown here is derived from an EMBL/GenBank/DDBJ whole genome shotgun (WGS) entry which is preliminary data.</text>
</comment>
<dbReference type="InterPro" id="IPR050090">
    <property type="entry name" value="Tyrosine_recombinase_XerCD"/>
</dbReference>
<dbReference type="InterPro" id="IPR002104">
    <property type="entry name" value="Integrase_catalytic"/>
</dbReference>
<dbReference type="InterPro" id="IPR011010">
    <property type="entry name" value="DNA_brk_join_enz"/>
</dbReference>
<dbReference type="PROSITE" id="PS51898">
    <property type="entry name" value="TYR_RECOMBINASE"/>
    <property type="match status" value="1"/>
</dbReference>
<dbReference type="InterPro" id="IPR010998">
    <property type="entry name" value="Integrase_recombinase_N"/>
</dbReference>
<keyword evidence="1" id="KW-0229">DNA integration</keyword>
<keyword evidence="3" id="KW-0233">DNA recombination</keyword>
<accession>A0AAW5VU22</accession>
<sequence>MTRAATTNTGFPGVEKRGNSIRVFFMYKRTRHTHTLRLEPTRSNVKHAVQLRSAALFALRNGTYNESEFFPHSRSATGISTSNRLGDLCERYKPLKAVDITPETQSRYETALDVCVDTVGRNRMASALLPEDIQKLRVDLISTRAVSTVNHYLATFSGFLYWCENNGYCGELGKHCVRFTKSIKEPDPLTYDEFLAITEKGCLHPIDKAAVTLAVYTGLRPGELLALAVEDVAEDYSHIKVRRSITASVTFKVPKTRKERTVLLQPPARDALKVLVADAEVRPAAEVTVALNRHEFRTDLIRVLLTPKTQARRSVVNDYFVPSAWNTKWSNLIRRAGIRARPPYQTRHTFACWNLTARGNLAFIANQMGHKDYSMLVTVYGRWIDTESSRELERIWEGMKNMSRITPKLHQDACENFISN</sequence>
<keyword evidence="2" id="KW-0238">DNA-binding</keyword>
<feature type="domain" description="Tyr recombinase" evidence="4">
    <location>
        <begin position="184"/>
        <end position="394"/>
    </location>
</feature>
<dbReference type="Proteomes" id="UP001208074">
    <property type="component" value="Unassembled WGS sequence"/>
</dbReference>
<proteinExistence type="predicted"/>
<evidence type="ECO:0000256" key="3">
    <source>
        <dbReference type="ARBA" id="ARBA00023172"/>
    </source>
</evidence>
<dbReference type="AlphaFoldDB" id="A0AAW5VU22"/>
<name>A0AAW5VU22_9BURK</name>